<evidence type="ECO:0000256" key="1">
    <source>
        <dbReference type="SAM" id="MobiDB-lite"/>
    </source>
</evidence>
<feature type="chain" id="PRO_5020450364" evidence="2">
    <location>
        <begin position="22"/>
        <end position="187"/>
    </location>
</feature>
<feature type="compositionally biased region" description="Basic and acidic residues" evidence="1">
    <location>
        <begin position="152"/>
        <end position="167"/>
    </location>
</feature>
<comment type="caution">
    <text evidence="3">The sequence shown here is derived from an EMBL/GenBank/DDBJ whole genome shotgun (WGS) entry which is preliminary data.</text>
</comment>
<name>A0A4Q7DGC3_9PROT</name>
<organism evidence="3 4">
    <name type="scientific">Candidatus Finniella inopinata</name>
    <dbReference type="NCBI Taxonomy" id="1696036"/>
    <lineage>
        <taxon>Bacteria</taxon>
        <taxon>Pseudomonadati</taxon>
        <taxon>Pseudomonadota</taxon>
        <taxon>Alphaproteobacteria</taxon>
        <taxon>Holosporales</taxon>
        <taxon>Candidatus Paracaedibacteraceae</taxon>
        <taxon>Candidatus Finniella</taxon>
    </lineage>
</organism>
<gene>
    <name evidence="3" type="ORF">EQU50_07895</name>
</gene>
<evidence type="ECO:0000256" key="2">
    <source>
        <dbReference type="SAM" id="SignalP"/>
    </source>
</evidence>
<feature type="region of interest" description="Disordered" evidence="1">
    <location>
        <begin position="152"/>
        <end position="187"/>
    </location>
</feature>
<dbReference type="Proteomes" id="UP000293550">
    <property type="component" value="Unassembled WGS sequence"/>
</dbReference>
<dbReference type="EMBL" id="SCFB01000022">
    <property type="protein sequence ID" value="RZI45195.1"/>
    <property type="molecule type" value="Genomic_DNA"/>
</dbReference>
<dbReference type="AlphaFoldDB" id="A0A4Q7DGC3"/>
<accession>A0A4Q7DGC3</accession>
<reference evidence="3 4" key="1">
    <citation type="submission" date="2018-10" db="EMBL/GenBank/DDBJ databases">
        <title>An updated phylogeny of the Alphaproteobacteria reveals that the parasitic Rickettsiales and Holosporales have independent origins.</title>
        <authorList>
            <person name="Munoz-Gomez S.A."/>
            <person name="Hess S."/>
            <person name="Burger G."/>
            <person name="Lang B.F."/>
            <person name="Susko E."/>
            <person name="Slamovits C.H."/>
            <person name="Roger A.J."/>
        </authorList>
    </citation>
    <scope>NUCLEOTIDE SEQUENCE [LARGE SCALE GENOMIC DNA]</scope>
    <source>
        <strain evidence="3">HOLO01</strain>
    </source>
</reference>
<dbReference type="RefSeq" id="WP_130154580.1">
    <property type="nucleotide sequence ID" value="NZ_SCFB01000022.1"/>
</dbReference>
<feature type="region of interest" description="Disordered" evidence="1">
    <location>
        <begin position="27"/>
        <end position="58"/>
    </location>
</feature>
<feature type="compositionally biased region" description="Acidic residues" evidence="1">
    <location>
        <begin position="178"/>
        <end position="187"/>
    </location>
</feature>
<proteinExistence type="predicted"/>
<evidence type="ECO:0000313" key="4">
    <source>
        <dbReference type="Proteomes" id="UP000293550"/>
    </source>
</evidence>
<feature type="compositionally biased region" description="Polar residues" evidence="1">
    <location>
        <begin position="36"/>
        <end position="58"/>
    </location>
</feature>
<protein>
    <submittedName>
        <fullName evidence="3">Uncharacterized protein</fullName>
    </submittedName>
</protein>
<feature type="signal peptide" evidence="2">
    <location>
        <begin position="1"/>
        <end position="21"/>
    </location>
</feature>
<keyword evidence="2" id="KW-0732">Signal</keyword>
<sequence>MKILYTRSLAFLMLFIGTTGFGTLAHSSHDEGGKNTGASAATSSQKAPVVSMGQQSSLEMTDEEIQTKLEKLAKKRRETSEYKGSLNFLPKVLNDDLAGINVKKMAAQHLKDILDIEEKLVEEHVLEAIDPIKKQTLVERIEEILEQPAGKKETVKAKPAEGTHDGFYENIPGPFPFDDGEIDSMEP</sequence>
<keyword evidence="4" id="KW-1185">Reference proteome</keyword>
<evidence type="ECO:0000313" key="3">
    <source>
        <dbReference type="EMBL" id="RZI45195.1"/>
    </source>
</evidence>